<evidence type="ECO:0000313" key="1">
    <source>
        <dbReference type="Proteomes" id="UP000095286"/>
    </source>
</evidence>
<proteinExistence type="predicted"/>
<sequence length="229" mass="24337">MLFKYLLIAAIATISIAALPLTNAISESGLEQEHYESKAIEDSITIVPEDGVISEETNHVVEWHGKHKKTTHKKGHHTTHKKAKATTHKQGEATTAAPEKESKPKIFVSIPGLLPDPFDLLIKSVVQALSGLTGGAGGIAPADLSKYTGELTDSVEAVQKDQKLPGDAKFDPSTATAAITNLKETDSAIPAPVTDIFSGLLGQFSLFNLPIDKVLGLLGKLSDQTKAIQ</sequence>
<name>A0AC35TYK4_9BILA</name>
<dbReference type="WBParaSite" id="RSKR_0000522000.1">
    <property type="protein sequence ID" value="RSKR_0000522000.1"/>
    <property type="gene ID" value="RSKR_0000522000"/>
</dbReference>
<protein>
    <submittedName>
        <fullName evidence="2">Secreted protein</fullName>
    </submittedName>
</protein>
<dbReference type="Proteomes" id="UP000095286">
    <property type="component" value="Unplaced"/>
</dbReference>
<reference evidence="2" key="1">
    <citation type="submission" date="2016-11" db="UniProtKB">
        <authorList>
            <consortium name="WormBaseParasite"/>
        </authorList>
    </citation>
    <scope>IDENTIFICATION</scope>
    <source>
        <strain evidence="2">KR3021</strain>
    </source>
</reference>
<accession>A0AC35TYK4</accession>
<evidence type="ECO:0000313" key="2">
    <source>
        <dbReference type="WBParaSite" id="RSKR_0000522000.1"/>
    </source>
</evidence>
<organism evidence="1 2">
    <name type="scientific">Rhabditophanes sp. KR3021</name>
    <dbReference type="NCBI Taxonomy" id="114890"/>
    <lineage>
        <taxon>Eukaryota</taxon>
        <taxon>Metazoa</taxon>
        <taxon>Ecdysozoa</taxon>
        <taxon>Nematoda</taxon>
        <taxon>Chromadorea</taxon>
        <taxon>Rhabditida</taxon>
        <taxon>Tylenchina</taxon>
        <taxon>Panagrolaimomorpha</taxon>
        <taxon>Strongyloidoidea</taxon>
        <taxon>Alloionematidae</taxon>
        <taxon>Rhabditophanes</taxon>
    </lineage>
</organism>